<dbReference type="RefSeq" id="XP_009016189.1">
    <property type="nucleotide sequence ID" value="XM_009017941.1"/>
</dbReference>
<keyword evidence="1" id="KW-0812">Transmembrane</keyword>
<name>T1F3X4_HELRO</name>
<dbReference type="EMBL" id="KB096325">
    <property type="protein sequence ID" value="ESO05556.1"/>
    <property type="molecule type" value="Genomic_DNA"/>
</dbReference>
<reference evidence="4" key="1">
    <citation type="submission" date="2012-12" db="EMBL/GenBank/DDBJ databases">
        <authorList>
            <person name="Hellsten U."/>
            <person name="Grimwood J."/>
            <person name="Chapman J.A."/>
            <person name="Shapiro H."/>
            <person name="Aerts A."/>
            <person name="Otillar R.P."/>
            <person name="Terry A.Y."/>
            <person name="Boore J.L."/>
            <person name="Simakov O."/>
            <person name="Marletaz F."/>
            <person name="Cho S.-J."/>
            <person name="Edsinger-Gonzales E."/>
            <person name="Havlak P."/>
            <person name="Kuo D.-H."/>
            <person name="Larsson T."/>
            <person name="Lv J."/>
            <person name="Arendt D."/>
            <person name="Savage R."/>
            <person name="Osoegawa K."/>
            <person name="de Jong P."/>
            <person name="Lindberg D.R."/>
            <person name="Seaver E.C."/>
            <person name="Weisblat D.A."/>
            <person name="Putnam N.H."/>
            <person name="Grigoriev I.V."/>
            <person name="Rokhsar D.S."/>
        </authorList>
    </citation>
    <scope>NUCLEOTIDE SEQUENCE</scope>
</reference>
<dbReference type="Proteomes" id="UP000015101">
    <property type="component" value="Unassembled WGS sequence"/>
</dbReference>
<protein>
    <submittedName>
        <fullName evidence="2 3">Uncharacterized protein</fullName>
    </submittedName>
</protein>
<evidence type="ECO:0000256" key="1">
    <source>
        <dbReference type="SAM" id="Phobius"/>
    </source>
</evidence>
<dbReference type="HOGENOM" id="CLU_1983967_0_0_1"/>
<dbReference type="InParanoid" id="T1F3X4"/>
<dbReference type="GeneID" id="20203523"/>
<gene>
    <name evidence="3" type="primary">20203523</name>
    <name evidence="2" type="ORF">HELRODRAFT_171196</name>
</gene>
<dbReference type="AlphaFoldDB" id="T1F3X4"/>
<keyword evidence="4" id="KW-1185">Reference proteome</keyword>
<organism evidence="3 4">
    <name type="scientific">Helobdella robusta</name>
    <name type="common">Californian leech</name>
    <dbReference type="NCBI Taxonomy" id="6412"/>
    <lineage>
        <taxon>Eukaryota</taxon>
        <taxon>Metazoa</taxon>
        <taxon>Spiralia</taxon>
        <taxon>Lophotrochozoa</taxon>
        <taxon>Annelida</taxon>
        <taxon>Clitellata</taxon>
        <taxon>Hirudinea</taxon>
        <taxon>Rhynchobdellida</taxon>
        <taxon>Glossiphoniidae</taxon>
        <taxon>Helobdella</taxon>
    </lineage>
</organism>
<evidence type="ECO:0000313" key="4">
    <source>
        <dbReference type="Proteomes" id="UP000015101"/>
    </source>
</evidence>
<dbReference type="EMBL" id="AMQM01003822">
    <property type="status" value="NOT_ANNOTATED_CDS"/>
    <property type="molecule type" value="Genomic_DNA"/>
</dbReference>
<keyword evidence="1" id="KW-1133">Transmembrane helix</keyword>
<evidence type="ECO:0000313" key="3">
    <source>
        <dbReference type="EnsemblMetazoa" id="HelroP171196"/>
    </source>
</evidence>
<dbReference type="KEGG" id="hro:HELRODRAFT_171196"/>
<reference evidence="2 4" key="2">
    <citation type="journal article" date="2013" name="Nature">
        <title>Insights into bilaterian evolution from three spiralian genomes.</title>
        <authorList>
            <person name="Simakov O."/>
            <person name="Marletaz F."/>
            <person name="Cho S.J."/>
            <person name="Edsinger-Gonzales E."/>
            <person name="Havlak P."/>
            <person name="Hellsten U."/>
            <person name="Kuo D.H."/>
            <person name="Larsson T."/>
            <person name="Lv J."/>
            <person name="Arendt D."/>
            <person name="Savage R."/>
            <person name="Osoegawa K."/>
            <person name="de Jong P."/>
            <person name="Grimwood J."/>
            <person name="Chapman J.A."/>
            <person name="Shapiro H."/>
            <person name="Aerts A."/>
            <person name="Otillar R.P."/>
            <person name="Terry A.Y."/>
            <person name="Boore J.L."/>
            <person name="Grigoriev I.V."/>
            <person name="Lindberg D.R."/>
            <person name="Seaver E.C."/>
            <person name="Weisblat D.A."/>
            <person name="Putnam N.H."/>
            <person name="Rokhsar D.S."/>
        </authorList>
    </citation>
    <scope>NUCLEOTIDE SEQUENCE</scope>
</reference>
<keyword evidence="1" id="KW-0472">Membrane</keyword>
<proteinExistence type="predicted"/>
<accession>T1F3X4</accession>
<dbReference type="EnsemblMetazoa" id="HelroT171196">
    <property type="protein sequence ID" value="HelroP171196"/>
    <property type="gene ID" value="HelroG171196"/>
</dbReference>
<evidence type="ECO:0000313" key="2">
    <source>
        <dbReference type="EMBL" id="ESO05556.1"/>
    </source>
</evidence>
<reference evidence="3" key="3">
    <citation type="submission" date="2015-06" db="UniProtKB">
        <authorList>
            <consortium name="EnsemblMetazoa"/>
        </authorList>
    </citation>
    <scope>IDENTIFICATION</scope>
</reference>
<sequence>MALPTKSWLMLLTVTPMVIVSFLVVTEVDDADWKEIVKRRMKMANSCVHLSKILNPRNNEHLTIVGGYNTGVGNIEIFEVMKKPITIFQILIGGLFDKLLDETCKVTSFEINPSFNKYCQTSGEIK</sequence>
<dbReference type="CTD" id="20203523"/>
<feature type="transmembrane region" description="Helical" evidence="1">
    <location>
        <begin position="6"/>
        <end position="25"/>
    </location>
</feature>